<dbReference type="FunFam" id="2.40.110.10:FF:000001">
    <property type="entry name" value="Acyl-CoA dehydrogenase, mitochondrial"/>
    <property type="match status" value="1"/>
</dbReference>
<evidence type="ECO:0000256" key="7">
    <source>
        <dbReference type="SAM" id="MobiDB-lite"/>
    </source>
</evidence>
<feature type="domain" description="Acyl-CoA dehydrogenase/oxidase N-terminal" evidence="10">
    <location>
        <begin position="6"/>
        <end position="111"/>
    </location>
</feature>
<evidence type="ECO:0000256" key="4">
    <source>
        <dbReference type="ARBA" id="ARBA00022827"/>
    </source>
</evidence>
<reference evidence="11" key="1">
    <citation type="submission" date="2020-02" db="EMBL/GenBank/DDBJ databases">
        <authorList>
            <person name="Meier V. D."/>
        </authorList>
    </citation>
    <scope>NUCLEOTIDE SEQUENCE</scope>
    <source>
        <strain evidence="11">AVDCRST_MAG45</strain>
    </source>
</reference>
<dbReference type="Pfam" id="PF00441">
    <property type="entry name" value="Acyl-CoA_dh_1"/>
    <property type="match status" value="1"/>
</dbReference>
<dbReference type="EMBL" id="CADCVU010000215">
    <property type="protein sequence ID" value="CAA9521525.1"/>
    <property type="molecule type" value="Genomic_DNA"/>
</dbReference>
<protein>
    <submittedName>
        <fullName evidence="11">Acyl-CoA dehydrogenase, short-chain specific</fullName>
        <ecNumber evidence="11">1.3.8.1</ecNumber>
    </submittedName>
</protein>
<name>A0A6J4TER2_9ACTN</name>
<dbReference type="InterPro" id="IPR006089">
    <property type="entry name" value="Acyl-CoA_DH_CS"/>
</dbReference>
<feature type="region of interest" description="Disordered" evidence="7">
    <location>
        <begin position="401"/>
        <end position="439"/>
    </location>
</feature>
<comment type="cofactor">
    <cofactor evidence="1 6">
        <name>FAD</name>
        <dbReference type="ChEBI" id="CHEBI:57692"/>
    </cofactor>
</comment>
<dbReference type="InterPro" id="IPR046373">
    <property type="entry name" value="Acyl-CoA_Oxase/DH_mid-dom_sf"/>
</dbReference>
<dbReference type="EC" id="1.3.8.1" evidence="11"/>
<dbReference type="SUPFAM" id="SSF56645">
    <property type="entry name" value="Acyl-CoA dehydrogenase NM domain-like"/>
    <property type="match status" value="1"/>
</dbReference>
<dbReference type="PROSITE" id="PS00072">
    <property type="entry name" value="ACYL_COA_DH_1"/>
    <property type="match status" value="1"/>
</dbReference>
<organism evidence="11">
    <name type="scientific">uncultured Solirubrobacterales bacterium</name>
    <dbReference type="NCBI Taxonomy" id="768556"/>
    <lineage>
        <taxon>Bacteria</taxon>
        <taxon>Bacillati</taxon>
        <taxon>Actinomycetota</taxon>
        <taxon>Thermoleophilia</taxon>
        <taxon>Solirubrobacterales</taxon>
        <taxon>environmental samples</taxon>
    </lineage>
</organism>
<evidence type="ECO:0000256" key="1">
    <source>
        <dbReference type="ARBA" id="ARBA00001974"/>
    </source>
</evidence>
<dbReference type="PANTHER" id="PTHR43884:SF12">
    <property type="entry name" value="ISOVALERYL-COA DEHYDROGENASE, MITOCHONDRIAL-RELATED"/>
    <property type="match status" value="1"/>
</dbReference>
<evidence type="ECO:0000256" key="6">
    <source>
        <dbReference type="RuleBase" id="RU362125"/>
    </source>
</evidence>
<gene>
    <name evidence="11" type="ORF">AVDCRST_MAG45-2536</name>
</gene>
<evidence type="ECO:0000259" key="9">
    <source>
        <dbReference type="Pfam" id="PF02770"/>
    </source>
</evidence>
<keyword evidence="4 6" id="KW-0274">FAD</keyword>
<evidence type="ECO:0000259" key="10">
    <source>
        <dbReference type="Pfam" id="PF02771"/>
    </source>
</evidence>
<dbReference type="GO" id="GO:0016937">
    <property type="term" value="F:short-chain fatty acyl-CoA dehydrogenase activity"/>
    <property type="evidence" value="ECO:0007669"/>
    <property type="project" value="UniProtKB-EC"/>
</dbReference>
<dbReference type="Gene3D" id="1.10.540.10">
    <property type="entry name" value="Acyl-CoA dehydrogenase/oxidase, N-terminal domain"/>
    <property type="match status" value="1"/>
</dbReference>
<dbReference type="InterPro" id="IPR009100">
    <property type="entry name" value="AcylCoA_DH/oxidase_NM_dom_sf"/>
</dbReference>
<dbReference type="FunFam" id="1.20.140.10:FF:000004">
    <property type="entry name" value="Acyl-CoA dehydrogenase FadE25"/>
    <property type="match status" value="1"/>
</dbReference>
<feature type="domain" description="Acyl-CoA dehydrogenase/oxidase C-terminal" evidence="8">
    <location>
        <begin position="251"/>
        <end position="392"/>
    </location>
</feature>
<evidence type="ECO:0000259" key="8">
    <source>
        <dbReference type="Pfam" id="PF00441"/>
    </source>
</evidence>
<dbReference type="Gene3D" id="1.20.140.10">
    <property type="entry name" value="Butyryl-CoA Dehydrogenase, subunit A, domain 3"/>
    <property type="match status" value="1"/>
</dbReference>
<accession>A0A6J4TER2</accession>
<dbReference type="Gene3D" id="2.40.110.10">
    <property type="entry name" value="Butyryl-CoA Dehydrogenase, subunit A, domain 2"/>
    <property type="match status" value="1"/>
</dbReference>
<dbReference type="InterPro" id="IPR006091">
    <property type="entry name" value="Acyl-CoA_Oxase/DH_mid-dom"/>
</dbReference>
<dbReference type="Pfam" id="PF02770">
    <property type="entry name" value="Acyl-CoA_dh_M"/>
    <property type="match status" value="1"/>
</dbReference>
<dbReference type="InterPro" id="IPR037069">
    <property type="entry name" value="AcylCoA_DH/ox_N_sf"/>
</dbReference>
<evidence type="ECO:0000313" key="11">
    <source>
        <dbReference type="EMBL" id="CAA9521525.1"/>
    </source>
</evidence>
<keyword evidence="3 6" id="KW-0285">Flavoprotein</keyword>
<dbReference type="AlphaFoldDB" id="A0A6J4TER2"/>
<dbReference type="GO" id="GO:0050660">
    <property type="term" value="F:flavin adenine dinucleotide binding"/>
    <property type="evidence" value="ECO:0007669"/>
    <property type="project" value="InterPro"/>
</dbReference>
<dbReference type="PANTHER" id="PTHR43884">
    <property type="entry name" value="ACYL-COA DEHYDROGENASE"/>
    <property type="match status" value="1"/>
</dbReference>
<feature type="domain" description="Acyl-CoA oxidase/dehydrogenase middle" evidence="9">
    <location>
        <begin position="123"/>
        <end position="218"/>
    </location>
</feature>
<dbReference type="InterPro" id="IPR036250">
    <property type="entry name" value="AcylCo_DH-like_C"/>
</dbReference>
<dbReference type="Pfam" id="PF02771">
    <property type="entry name" value="Acyl-CoA_dh_N"/>
    <property type="match status" value="1"/>
</dbReference>
<proteinExistence type="inferred from homology"/>
<comment type="similarity">
    <text evidence="2 6">Belongs to the acyl-CoA dehydrogenase family.</text>
</comment>
<evidence type="ECO:0000256" key="3">
    <source>
        <dbReference type="ARBA" id="ARBA00022630"/>
    </source>
</evidence>
<evidence type="ECO:0000256" key="5">
    <source>
        <dbReference type="ARBA" id="ARBA00023002"/>
    </source>
</evidence>
<evidence type="ECO:0000256" key="2">
    <source>
        <dbReference type="ARBA" id="ARBA00009347"/>
    </source>
</evidence>
<sequence length="439" mass="47210">MDFRLSDEQLEFKDHCRRFASEVIRPVAAQHDRDQTVPWDAIRKAREWGLNDMENLQRMGMDPDGMFGVIYSEELHWGCAGIALAISASSLAAAGIASSGTPEQIGQWLPECFGIGEEIKLGAYAVTEAGAGSDVKSLRTTAKLDGDEWVLNGTKVFISNGGIADVTVVIATVDPELGHRGQASFVVPKGTPGLSQGKKEDKIGIRASQTTEVVLEDCRIPVDYLLGGMDKLNRKLEKARSGASTGRQSGALATFEITRPMVGASALGIAQAAYEWTLGYLESQSDENGPLLDQQRVQQVLADVATEIEAARLLVYRAAWMGRAGVPMTGGQGSMSKLKAGDVTMWAVPTLMDLVGPFAQTTECPLEKWFRDAKIYQIFEGTAQVQRLVVSRMQRQEYASQHKEAAEVLEQPPGSSTGDSGGTTGDVVGDAAKKTVTPA</sequence>
<dbReference type="InterPro" id="IPR009075">
    <property type="entry name" value="AcylCo_DH/oxidase_C"/>
</dbReference>
<keyword evidence="5 6" id="KW-0560">Oxidoreductase</keyword>
<dbReference type="SUPFAM" id="SSF47203">
    <property type="entry name" value="Acyl-CoA dehydrogenase C-terminal domain-like"/>
    <property type="match status" value="1"/>
</dbReference>
<dbReference type="InterPro" id="IPR013786">
    <property type="entry name" value="AcylCoA_DH/ox_N"/>
</dbReference>